<dbReference type="AlphaFoldDB" id="A0A1C0TRL6"/>
<proteinExistence type="predicted"/>
<keyword evidence="4" id="KW-1133">Transmembrane helix</keyword>
<dbReference type="InterPro" id="IPR005467">
    <property type="entry name" value="His_kinase_dom"/>
</dbReference>
<dbReference type="SMART" id="SM00388">
    <property type="entry name" value="HisKA"/>
    <property type="match status" value="1"/>
</dbReference>
<keyword evidence="4" id="KW-0812">Transmembrane</keyword>
<dbReference type="InterPro" id="IPR036097">
    <property type="entry name" value="HisK_dim/P_sf"/>
</dbReference>
<comment type="caution">
    <text evidence="7">The sequence shown here is derived from an EMBL/GenBank/DDBJ whole genome shotgun (WGS) entry which is preliminary data.</text>
</comment>
<dbReference type="Pfam" id="PF07495">
    <property type="entry name" value="Y_Y_Y"/>
    <property type="match status" value="1"/>
</dbReference>
<keyword evidence="5" id="KW-0732">Signal</keyword>
<dbReference type="SUPFAM" id="SSF55874">
    <property type="entry name" value="ATPase domain of HSP90 chaperone/DNA topoisomerase II/histidine kinase"/>
    <property type="match status" value="1"/>
</dbReference>
<dbReference type="InterPro" id="IPR011110">
    <property type="entry name" value="Reg_prop"/>
</dbReference>
<dbReference type="EMBL" id="MAUJ01000002">
    <property type="protein sequence ID" value="OCQ21881.1"/>
    <property type="molecule type" value="Genomic_DNA"/>
</dbReference>
<dbReference type="PROSITE" id="PS50109">
    <property type="entry name" value="HIS_KIN"/>
    <property type="match status" value="1"/>
</dbReference>
<dbReference type="SUPFAM" id="SSF63829">
    <property type="entry name" value="Calcium-dependent phosphotriesterase"/>
    <property type="match status" value="3"/>
</dbReference>
<dbReference type="Gene3D" id="3.30.565.10">
    <property type="entry name" value="Histidine kinase-like ATPase, C-terminal domain"/>
    <property type="match status" value="1"/>
</dbReference>
<gene>
    <name evidence="7" type="ORF">A7985_08715</name>
</gene>
<dbReference type="InterPro" id="IPR036890">
    <property type="entry name" value="HATPase_C_sf"/>
</dbReference>
<dbReference type="PRINTS" id="PR00344">
    <property type="entry name" value="BCTRLSENSOR"/>
</dbReference>
<dbReference type="SUPFAM" id="SSF101898">
    <property type="entry name" value="NHL repeat"/>
    <property type="match status" value="1"/>
</dbReference>
<sequence>MLYRLITLLLCLSICCFVKAQTTSLEDSVFEVKAQLLYKADWQSVSAHTLPSGKPKLVESNQIDLDQAIQAQWHFVSKFDFKDNVKAFDVIPNVTFEKVHQEKAFNHWSKVKSAQYELNTLSDIRHFSPRQGLPTGAVYAVAQDGEGVLWLATNGEGVCQYVADYFRCFTDVHGLNNNRIWDIKIKPSGSLLLATDRGINVFDGNQFHSLTIDNNDFKDKVNHVETLGDAVYFSTDTALYRYQGGTLEKVAKDLGKVRDLVADGDDLWIATSVGLHRLSKGRLSSIVFDHACNGAVSAIASSTQRITFAVSNLGICTLDKNEQSVNQLTGVSTLNVKALLFDEAADTLWIGDDSKGVVKVSSGSAYLYNKQNGLSDQHIRGLMKDAQGHIWVSTYGAGINRIKEDGFRLLTKRSGLLRERVSALVAIDSQLWLGQYGTGIQVLDKGKWLKPSLELFNQYVHAISQDHQGRVWVGSRQGVMVLGEDRVAHLWHDQGLQANIIHQIISTPSKCTYIATEKGLYRSCNDTLQYLALDQQEYVIDVFSDKNNRIWFVTNGGGTYFVKDDSVYRLNEADGLPSDWAYSIAQSNDNTMFIGSRRGVFALQEQGDAWLGRHIGMKEGLSSHIVLGLKVLEDYLWVGTERGNNRLRTANLFDTQKPLELDSFVYDNGYLAVDATLNTAVYLDNTFYWGSSSGVTYFDPRRLELNVSLQSRILEAFSLSGTRSHAHAPNESPAEKRVEFSPQTLQIFFKFSHNDWAAPERVIYQTRLLGSSEVWSEPAPFSEITYNHLTPGQYEFQVRAITANDIGEITSYPFTLLAPWWQRWWAYTFLCCTVVLLLYYAIKWRFSFLAKQQRIKDRAEFSEALLERKKQLLAEVSHEIRTPLSVLKMSIEGLEYNLLEDTEKTYQLLHRRIGDINLLVADIDQLASTELDERALNLEDVIVKSWLESWCNDARARVSQLQGYDFKYHLDLSSTVKISADKDRLTQVLTNLLSNSLRYTASPAKIELAASLSEQKLLITISDSSPGVLNTELETIFERMYQSEKNKSLYKGGTGLGLAICQDLVERHGGSIVAKHSELGGLSIVMTLDTLE</sequence>
<feature type="transmembrane region" description="Helical" evidence="4">
    <location>
        <begin position="824"/>
        <end position="842"/>
    </location>
</feature>
<feature type="domain" description="Histidine kinase" evidence="6">
    <location>
        <begin position="875"/>
        <end position="1092"/>
    </location>
</feature>
<dbReference type="InterPro" id="IPR003661">
    <property type="entry name" value="HisK_dim/P_dom"/>
</dbReference>
<dbReference type="InterPro" id="IPR013783">
    <property type="entry name" value="Ig-like_fold"/>
</dbReference>
<accession>A0A1C0TRL6</accession>
<feature type="signal peptide" evidence="5">
    <location>
        <begin position="1"/>
        <end position="20"/>
    </location>
</feature>
<evidence type="ECO:0000313" key="7">
    <source>
        <dbReference type="EMBL" id="OCQ21881.1"/>
    </source>
</evidence>
<evidence type="ECO:0000256" key="1">
    <source>
        <dbReference type="ARBA" id="ARBA00000085"/>
    </source>
</evidence>
<evidence type="ECO:0000259" key="6">
    <source>
        <dbReference type="PROSITE" id="PS50109"/>
    </source>
</evidence>
<evidence type="ECO:0000256" key="2">
    <source>
        <dbReference type="ARBA" id="ARBA00012438"/>
    </source>
</evidence>
<dbReference type="CDD" id="cd00082">
    <property type="entry name" value="HisKA"/>
    <property type="match status" value="1"/>
</dbReference>
<dbReference type="Pfam" id="PF07494">
    <property type="entry name" value="Reg_prop"/>
    <property type="match status" value="3"/>
</dbReference>
<evidence type="ECO:0000313" key="8">
    <source>
        <dbReference type="Proteomes" id="UP000093366"/>
    </source>
</evidence>
<dbReference type="Pfam" id="PF02518">
    <property type="entry name" value="HATPase_c"/>
    <property type="match status" value="1"/>
</dbReference>
<dbReference type="Gene3D" id="2.60.40.10">
    <property type="entry name" value="Immunoglobulins"/>
    <property type="match status" value="1"/>
</dbReference>
<dbReference type="InterPro" id="IPR004358">
    <property type="entry name" value="Sig_transdc_His_kin-like_C"/>
</dbReference>
<feature type="chain" id="PRO_5008646282" description="histidine kinase" evidence="5">
    <location>
        <begin position="21"/>
        <end position="1092"/>
    </location>
</feature>
<evidence type="ECO:0000256" key="5">
    <source>
        <dbReference type="SAM" id="SignalP"/>
    </source>
</evidence>
<dbReference type="OrthoDB" id="9772100at2"/>
<dbReference type="EC" id="2.7.13.3" evidence="2"/>
<dbReference type="Gene3D" id="1.10.287.130">
    <property type="match status" value="1"/>
</dbReference>
<comment type="catalytic activity">
    <reaction evidence="1">
        <text>ATP + protein L-histidine = ADP + protein N-phospho-L-histidine.</text>
        <dbReference type="EC" id="2.7.13.3"/>
    </reaction>
</comment>
<dbReference type="InterPro" id="IPR003594">
    <property type="entry name" value="HATPase_dom"/>
</dbReference>
<dbReference type="InterPro" id="IPR011123">
    <property type="entry name" value="Y_Y_Y"/>
</dbReference>
<dbReference type="Gene3D" id="2.130.10.10">
    <property type="entry name" value="YVTN repeat-like/Quinoprotein amine dehydrogenase"/>
    <property type="match status" value="3"/>
</dbReference>
<evidence type="ECO:0000256" key="3">
    <source>
        <dbReference type="ARBA" id="ARBA00022553"/>
    </source>
</evidence>
<dbReference type="PANTHER" id="PTHR43547">
    <property type="entry name" value="TWO-COMPONENT HISTIDINE KINASE"/>
    <property type="match status" value="1"/>
</dbReference>
<reference evidence="8" key="1">
    <citation type="submission" date="2016-07" db="EMBL/GenBank/DDBJ databases">
        <authorList>
            <person name="Florea S."/>
            <person name="Webb J.S."/>
            <person name="Jaromczyk J."/>
            <person name="Schardl C.L."/>
        </authorList>
    </citation>
    <scope>NUCLEOTIDE SEQUENCE [LARGE SCALE GENOMIC DNA]</scope>
    <source>
        <strain evidence="8">IPB1</strain>
    </source>
</reference>
<name>A0A1C0TRL6_9GAMM</name>
<dbReference type="SMART" id="SM00387">
    <property type="entry name" value="HATPase_c"/>
    <property type="match status" value="1"/>
</dbReference>
<dbReference type="RefSeq" id="WP_065790078.1">
    <property type="nucleotide sequence ID" value="NZ_MAUJ01000002.1"/>
</dbReference>
<keyword evidence="4" id="KW-0472">Membrane</keyword>
<keyword evidence="3" id="KW-0597">Phosphoprotein</keyword>
<organism evidence="7 8">
    <name type="scientific">Pseudoalteromonas luteoviolacea</name>
    <dbReference type="NCBI Taxonomy" id="43657"/>
    <lineage>
        <taxon>Bacteria</taxon>
        <taxon>Pseudomonadati</taxon>
        <taxon>Pseudomonadota</taxon>
        <taxon>Gammaproteobacteria</taxon>
        <taxon>Alteromonadales</taxon>
        <taxon>Pseudoalteromonadaceae</taxon>
        <taxon>Pseudoalteromonas</taxon>
    </lineage>
</organism>
<evidence type="ECO:0000256" key="4">
    <source>
        <dbReference type="SAM" id="Phobius"/>
    </source>
</evidence>
<dbReference type="InterPro" id="IPR015943">
    <property type="entry name" value="WD40/YVTN_repeat-like_dom_sf"/>
</dbReference>
<protein>
    <recommendedName>
        <fullName evidence="2">histidine kinase</fullName>
        <ecNumber evidence="2">2.7.13.3</ecNumber>
    </recommendedName>
</protein>
<dbReference type="SUPFAM" id="SSF47384">
    <property type="entry name" value="Homodimeric domain of signal transducing histidine kinase"/>
    <property type="match status" value="1"/>
</dbReference>
<dbReference type="Proteomes" id="UP000093366">
    <property type="component" value="Unassembled WGS sequence"/>
</dbReference>
<dbReference type="Pfam" id="PF00512">
    <property type="entry name" value="HisKA"/>
    <property type="match status" value="1"/>
</dbReference>
<dbReference type="PANTHER" id="PTHR43547:SF2">
    <property type="entry name" value="HYBRID SIGNAL TRANSDUCTION HISTIDINE KINASE C"/>
    <property type="match status" value="1"/>
</dbReference>
<dbReference type="GO" id="GO:0000155">
    <property type="term" value="F:phosphorelay sensor kinase activity"/>
    <property type="evidence" value="ECO:0007669"/>
    <property type="project" value="InterPro"/>
</dbReference>